<accession>A0A8J6KP32</accession>
<evidence type="ECO:0000313" key="2">
    <source>
        <dbReference type="Proteomes" id="UP000770717"/>
    </source>
</evidence>
<comment type="caution">
    <text evidence="1">The sequence shown here is derived from an EMBL/GenBank/DDBJ whole genome shotgun (WGS) entry which is preliminary data.</text>
</comment>
<proteinExistence type="predicted"/>
<reference evidence="1" key="1">
    <citation type="thesis" date="2020" institute="ProQuest LLC" country="789 East Eisenhower Parkway, Ann Arbor, MI, USA">
        <title>Comparative Genomics and Chromosome Evolution.</title>
        <authorList>
            <person name="Mudd A.B."/>
        </authorList>
    </citation>
    <scope>NUCLEOTIDE SEQUENCE</scope>
    <source>
        <strain evidence="1">HN-11 Male</strain>
        <tissue evidence="1">Kidney and liver</tissue>
    </source>
</reference>
<organism evidence="1 2">
    <name type="scientific">Eleutherodactylus coqui</name>
    <name type="common">Puerto Rican coqui</name>
    <dbReference type="NCBI Taxonomy" id="57060"/>
    <lineage>
        <taxon>Eukaryota</taxon>
        <taxon>Metazoa</taxon>
        <taxon>Chordata</taxon>
        <taxon>Craniata</taxon>
        <taxon>Vertebrata</taxon>
        <taxon>Euteleostomi</taxon>
        <taxon>Amphibia</taxon>
        <taxon>Batrachia</taxon>
        <taxon>Anura</taxon>
        <taxon>Neobatrachia</taxon>
        <taxon>Hyloidea</taxon>
        <taxon>Eleutherodactylidae</taxon>
        <taxon>Eleutherodactylinae</taxon>
        <taxon>Eleutherodactylus</taxon>
        <taxon>Eleutherodactylus</taxon>
    </lineage>
</organism>
<evidence type="ECO:0000313" key="1">
    <source>
        <dbReference type="EMBL" id="KAG9494164.1"/>
    </source>
</evidence>
<gene>
    <name evidence="1" type="ORF">GDO78_001811</name>
</gene>
<keyword evidence="2" id="KW-1185">Reference proteome</keyword>
<protein>
    <submittedName>
        <fullName evidence="1">Uncharacterized protein</fullName>
    </submittedName>
</protein>
<dbReference type="AlphaFoldDB" id="A0A8J6KP32"/>
<dbReference type="EMBL" id="WNTK01000001">
    <property type="protein sequence ID" value="KAG9494164.1"/>
    <property type="molecule type" value="Genomic_DNA"/>
</dbReference>
<sequence>MNKLLATKKLSYGCPKAYGSILMCFLANQMEPLGGKVQRLLSTREETFPMEQESSFVQCEVHEAQCQSCSCNGSTSNTHL</sequence>
<name>A0A8J6KP32_ELECQ</name>
<dbReference type="Proteomes" id="UP000770717">
    <property type="component" value="Unassembled WGS sequence"/>
</dbReference>